<reference evidence="1" key="1">
    <citation type="submission" date="2020-04" db="EMBL/GenBank/DDBJ databases">
        <authorList>
            <person name="Chiriac C."/>
            <person name="Salcher M."/>
            <person name="Ghai R."/>
            <person name="Kavagutti S V."/>
        </authorList>
    </citation>
    <scope>NUCLEOTIDE SEQUENCE</scope>
</reference>
<proteinExistence type="predicted"/>
<accession>A0A6J5KT68</accession>
<organism evidence="1">
    <name type="scientific">uncultured Caudovirales phage</name>
    <dbReference type="NCBI Taxonomy" id="2100421"/>
    <lineage>
        <taxon>Viruses</taxon>
        <taxon>Duplodnaviria</taxon>
        <taxon>Heunggongvirae</taxon>
        <taxon>Uroviricota</taxon>
        <taxon>Caudoviricetes</taxon>
        <taxon>Peduoviridae</taxon>
        <taxon>Maltschvirus</taxon>
        <taxon>Maltschvirus maltsch</taxon>
    </lineage>
</organism>
<name>A0A6J5KT68_9CAUD</name>
<dbReference type="EMBL" id="LR796167">
    <property type="protein sequence ID" value="CAB4123250.1"/>
    <property type="molecule type" value="Genomic_DNA"/>
</dbReference>
<gene>
    <name evidence="1" type="ORF">UFOVP29_409</name>
</gene>
<sequence>MTIGVIDAGEKVRLASLINEGVQTLNDIQALRDALKDTVDTVSEEMEIDKKVLNDAIKTAHKSSQNKNPIEDRREALDEVEQVLMAAGFQV</sequence>
<protein>
    <submittedName>
        <fullName evidence="1">Uncharacterized protein</fullName>
    </submittedName>
</protein>
<evidence type="ECO:0000313" key="1">
    <source>
        <dbReference type="EMBL" id="CAB4123250.1"/>
    </source>
</evidence>